<organism evidence="1">
    <name type="scientific">uncultured Aquificia bacterium</name>
    <dbReference type="NCBI Taxonomy" id="453415"/>
    <lineage>
        <taxon>Bacteria</taxon>
        <taxon>Pseudomonadati</taxon>
        <taxon>Aquificota</taxon>
        <taxon>Aquificia</taxon>
        <taxon>environmental samples</taxon>
    </lineage>
</organism>
<reference evidence="1" key="1">
    <citation type="journal article" date="2005" name="Environ. Microbiol.">
        <title>Genetic and functional properties of uncultivated thermophilic crenarchaeotes from a subsurface gold mine as revealed by analysis of genome fragments.</title>
        <authorList>
            <person name="Nunoura T."/>
            <person name="Hirayama H."/>
            <person name="Takami H."/>
            <person name="Oida H."/>
            <person name="Nishi S."/>
            <person name="Shimamura S."/>
            <person name="Suzuki Y."/>
            <person name="Inagaki F."/>
            <person name="Takai K."/>
            <person name="Nealson K.H."/>
            <person name="Horikoshi K."/>
        </authorList>
    </citation>
    <scope>NUCLEOTIDE SEQUENCE</scope>
</reference>
<dbReference type="Pfam" id="PF13479">
    <property type="entry name" value="AAA_24"/>
    <property type="match status" value="1"/>
</dbReference>
<sequence>MAVQVIKAREIKTRPVRVLIYGEPGAGKTTLLATAPRPLLVIDFEGGSDIRLVGQDQIDIVLVHSRKELEEVLKWLKTQNTYKTIAFDGFSIYVQQALREILEERSKPSPTFYEWGLLSSHMRGVILALLKPTANTVFTALIKEEERQENGQTIRYKRPDLPKAIRNQLRAITDIEGVLYAKDGQRFLGFTAPKGGAEVKDRSGRLSHQEEPDLAKVFSKIFIREVSQ</sequence>
<dbReference type="SUPFAM" id="SSF52540">
    <property type="entry name" value="P-loop containing nucleoside triphosphate hydrolases"/>
    <property type="match status" value="1"/>
</dbReference>
<protein>
    <submittedName>
        <fullName evidence="1">Phage nucleotide-binding protein</fullName>
    </submittedName>
</protein>
<evidence type="ECO:0000313" key="1">
    <source>
        <dbReference type="EMBL" id="BAL53628.1"/>
    </source>
</evidence>
<dbReference type="AlphaFoldDB" id="H5SBU2"/>
<proteinExistence type="predicted"/>
<reference evidence="1" key="2">
    <citation type="journal article" date="2012" name="PLoS ONE">
        <title>A Deeply Branching Thermophilic Bacterium with an Ancient Acetyl-CoA Pathway Dominates a Subsurface Ecosystem.</title>
        <authorList>
            <person name="Takami H."/>
            <person name="Noguchi H."/>
            <person name="Takaki Y."/>
            <person name="Uchiyama I."/>
            <person name="Toyoda A."/>
            <person name="Nishi S."/>
            <person name="Chee G.-J."/>
            <person name="Arai W."/>
            <person name="Nunoura T."/>
            <person name="Itoh T."/>
            <person name="Hattori M."/>
            <person name="Takai K."/>
        </authorList>
    </citation>
    <scope>NUCLEOTIDE SEQUENCE</scope>
</reference>
<accession>H5SBU2</accession>
<gene>
    <name evidence="1" type="ORF">HGMM_F07F09C03</name>
</gene>
<name>H5SBU2_9BACT</name>
<dbReference type="InterPro" id="IPR027417">
    <property type="entry name" value="P-loop_NTPase"/>
</dbReference>
<dbReference type="EMBL" id="AP011663">
    <property type="protein sequence ID" value="BAL53628.1"/>
    <property type="molecule type" value="Genomic_DNA"/>
</dbReference>